<keyword evidence="1 6" id="KW-0645">Protease</keyword>
<evidence type="ECO:0000256" key="4">
    <source>
        <dbReference type="ARBA" id="ARBA00022833"/>
    </source>
</evidence>
<keyword evidence="4 6" id="KW-0862">Zinc</keyword>
<dbReference type="InterPro" id="IPR045090">
    <property type="entry name" value="Pept_M3A_M3B"/>
</dbReference>
<dbReference type="InterPro" id="IPR001567">
    <property type="entry name" value="Pept_M3A_M3B_dom"/>
</dbReference>
<keyword evidence="5 6" id="KW-0482">Metalloprotease</keyword>
<dbReference type="GO" id="GO:0006508">
    <property type="term" value="P:proteolysis"/>
    <property type="evidence" value="ECO:0007669"/>
    <property type="project" value="UniProtKB-KW"/>
</dbReference>
<accession>L0RUH4</accession>
<dbReference type="InterPro" id="IPR004438">
    <property type="entry name" value="Peptidase_M3B"/>
</dbReference>
<protein>
    <recommendedName>
        <fullName evidence="6">Oligopeptidase F</fullName>
        <ecNumber evidence="6">3.4.24.-</ecNumber>
    </recommendedName>
</protein>
<name>L0RUH4_MYCC1</name>
<dbReference type="Gene3D" id="1.10.1370.20">
    <property type="entry name" value="Oligoendopeptidase f, C-terminal domain"/>
    <property type="match status" value="1"/>
</dbReference>
<dbReference type="CDD" id="cd09608">
    <property type="entry name" value="M3B_PepF"/>
    <property type="match status" value="1"/>
</dbReference>
<dbReference type="GO" id="GO:0046872">
    <property type="term" value="F:metal ion binding"/>
    <property type="evidence" value="ECO:0007669"/>
    <property type="project" value="UniProtKB-UniRule"/>
</dbReference>
<dbReference type="GO" id="GO:0006518">
    <property type="term" value="P:peptide metabolic process"/>
    <property type="evidence" value="ECO:0007669"/>
    <property type="project" value="TreeGrafter"/>
</dbReference>
<dbReference type="Pfam" id="PF08439">
    <property type="entry name" value="Peptidase_M3_N"/>
    <property type="match status" value="1"/>
</dbReference>
<evidence type="ECO:0000256" key="5">
    <source>
        <dbReference type="ARBA" id="ARBA00023049"/>
    </source>
</evidence>
<dbReference type="PANTHER" id="PTHR11804">
    <property type="entry name" value="PROTEASE M3 THIMET OLIGOPEPTIDASE-RELATED"/>
    <property type="match status" value="1"/>
</dbReference>
<dbReference type="InterPro" id="IPR013647">
    <property type="entry name" value="OligopepF_N_dom"/>
</dbReference>
<dbReference type="SUPFAM" id="SSF55486">
    <property type="entry name" value="Metalloproteases ('zincins'), catalytic domain"/>
    <property type="match status" value="1"/>
</dbReference>
<evidence type="ECO:0000259" key="7">
    <source>
        <dbReference type="Pfam" id="PF01432"/>
    </source>
</evidence>
<comment type="similarity">
    <text evidence="6">Belongs to the peptidase M3B family.</text>
</comment>
<dbReference type="Pfam" id="PF01432">
    <property type="entry name" value="Peptidase_M3"/>
    <property type="match status" value="1"/>
</dbReference>
<evidence type="ECO:0000313" key="10">
    <source>
        <dbReference type="Proteomes" id="UP000010466"/>
    </source>
</evidence>
<dbReference type="PANTHER" id="PTHR11804:SF84">
    <property type="entry name" value="SACCHAROLYSIN"/>
    <property type="match status" value="1"/>
</dbReference>
<evidence type="ECO:0000259" key="8">
    <source>
        <dbReference type="Pfam" id="PF08439"/>
    </source>
</evidence>
<dbReference type="Gene3D" id="1.20.140.70">
    <property type="entry name" value="Oligopeptidase f, N-terminal domain"/>
    <property type="match status" value="1"/>
</dbReference>
<dbReference type="Proteomes" id="UP000010466">
    <property type="component" value="Chromosome"/>
</dbReference>
<reference evidence="10" key="1">
    <citation type="journal article" date="2013" name="Genome Announc.">
        <title>Complete genome sequence of Mycoplasma cynos strain C142.</title>
        <authorList>
            <person name="Walker C.A."/>
            <person name="Mannering S.A."/>
            <person name="Shields S."/>
            <person name="Blake D.P."/>
            <person name="Brownlie J."/>
        </authorList>
    </citation>
    <scope>NUCLEOTIDE SEQUENCE [LARGE SCALE GENOMIC DNA]</scope>
    <source>
        <strain evidence="10">C142</strain>
    </source>
</reference>
<feature type="domain" description="Peptidase M3A/M3B catalytic" evidence="7">
    <location>
        <begin position="209"/>
        <end position="595"/>
    </location>
</feature>
<dbReference type="InterPro" id="IPR042088">
    <property type="entry name" value="OligoPept_F_C"/>
</dbReference>
<dbReference type="KEGG" id="mcy:MCYN_0277"/>
<gene>
    <name evidence="9" type="primary">MCYN0277</name>
    <name evidence="9" type="ordered locus">MCYN_0277</name>
</gene>
<dbReference type="GO" id="GO:0004222">
    <property type="term" value="F:metalloendopeptidase activity"/>
    <property type="evidence" value="ECO:0007669"/>
    <property type="project" value="UniProtKB-UniRule"/>
</dbReference>
<dbReference type="EC" id="3.4.24.-" evidence="6"/>
<evidence type="ECO:0000256" key="6">
    <source>
        <dbReference type="RuleBase" id="RU368091"/>
    </source>
</evidence>
<evidence type="ECO:0000256" key="2">
    <source>
        <dbReference type="ARBA" id="ARBA00022723"/>
    </source>
</evidence>
<keyword evidence="3 6" id="KW-0378">Hydrolase</keyword>
<evidence type="ECO:0000313" key="9">
    <source>
        <dbReference type="EMBL" id="CCP24009.1"/>
    </source>
</evidence>
<dbReference type="NCBIfam" id="TIGR00181">
    <property type="entry name" value="pepF"/>
    <property type="match status" value="1"/>
</dbReference>
<organism evidence="9 10">
    <name type="scientific">Mycoplasmopsis cynos (strain C142)</name>
    <name type="common">Mycoplasma cynos</name>
    <dbReference type="NCBI Taxonomy" id="1246955"/>
    <lineage>
        <taxon>Bacteria</taxon>
        <taxon>Bacillati</taxon>
        <taxon>Mycoplasmatota</taxon>
        <taxon>Mycoplasmoidales</taxon>
        <taxon>Metamycoplasmataceae</taxon>
        <taxon>Mycoplasmopsis</taxon>
    </lineage>
</organism>
<dbReference type="AlphaFoldDB" id="L0RUH4"/>
<dbReference type="HOGENOM" id="CLU_021290_2_0_14"/>
<dbReference type="PATRIC" id="fig|1246955.3.peg.252"/>
<evidence type="ECO:0000256" key="3">
    <source>
        <dbReference type="ARBA" id="ARBA00022801"/>
    </source>
</evidence>
<proteinExistence type="inferred from homology"/>
<comment type="function">
    <text evidence="6">Has oligopeptidase activity and degrades a variety of small bioactive peptides.</text>
</comment>
<sequence length="614" mass="73024">MFLGVYMSIKQYQNYKDVPEKYRWDLEDILKGKTIEQWFKEYEEIMLIRIKQKNSKYDSIENYIEDIKNAEAQSIISNKIDNYISNNFNTDLVNPIFIKLKNDYELRVNKLENEFGSETNRFFANIEKMKVWKDDPRLASYKNDILDSIASFDHKLDDKVEEYLIKSSIGQPDPHSIFSVLSNSELDFGYVEMPNKNKIKLNKINRTKLLKSKNESVRKQAYLKYWNGYIKHKDSFTELLYQQFNHLSTIAKIRKYNSTVEMLTFDDKVTNEILLKLFNKVSENKNILQKFYKQHKKFYQLHFKEKYHDWDYLRELVNVKSTYTIEEMNDIVLKALEPFGEEYTSQIKKAINENWIDYMSTKTKRSGAYSIGSTYGINKKYILMNFDGSLRSVETLAHELGHSMHSYYSDKHNDLNNSDYPIFLAEIASIFNELMLFDYLLENSNNEKLKFNILNSIISGFEGTVLKQTMWANYEYDLYKMIDEGKTNSSYDSISKIYFENVKKYTLKEKVSYSNLNTIASIYVPHYYYHFYVYKYAIGQLVAIYFFKQYKKEGKVALENYIKNFLSAGCSDYPLEILKKVGVDLKDDMFYEQGFEYLKEAVDQWTKLGKKIFK</sequence>
<comment type="cofactor">
    <cofactor evidence="6">
        <name>Zn(2+)</name>
        <dbReference type="ChEBI" id="CHEBI:29105"/>
    </cofactor>
    <text evidence="6">Binds 1 zinc ion.</text>
</comment>
<feature type="domain" description="Oligopeptidase F N-terminal" evidence="8">
    <location>
        <begin position="127"/>
        <end position="188"/>
    </location>
</feature>
<keyword evidence="10" id="KW-1185">Reference proteome</keyword>
<dbReference type="eggNOG" id="COG1164">
    <property type="taxonomic scope" value="Bacteria"/>
</dbReference>
<keyword evidence="2 6" id="KW-0479">Metal-binding</keyword>
<dbReference type="EMBL" id="HF559394">
    <property type="protein sequence ID" value="CCP24009.1"/>
    <property type="molecule type" value="Genomic_DNA"/>
</dbReference>
<evidence type="ECO:0000256" key="1">
    <source>
        <dbReference type="ARBA" id="ARBA00022670"/>
    </source>
</evidence>
<dbReference type="STRING" id="1246955.MCYN_0277"/>
<dbReference type="Gene3D" id="1.10.287.830">
    <property type="entry name" value="putative peptidase helix hairpin domain like"/>
    <property type="match status" value="1"/>
</dbReference>